<dbReference type="OrthoDB" id="9784962at2"/>
<dbReference type="PANTHER" id="PTHR30146:SF149">
    <property type="entry name" value="HTH-TYPE TRANSCRIPTIONAL REGULATOR EBGR"/>
    <property type="match status" value="1"/>
</dbReference>
<evidence type="ECO:0000313" key="1">
    <source>
        <dbReference type="EMBL" id="AJG97431.1"/>
    </source>
</evidence>
<dbReference type="Gene3D" id="3.40.50.2300">
    <property type="match status" value="2"/>
</dbReference>
<dbReference type="EMBL" id="CP010086">
    <property type="protein sequence ID" value="AJG97431.1"/>
    <property type="molecule type" value="Genomic_DNA"/>
</dbReference>
<dbReference type="AlphaFoldDB" id="A0A0B5QGR8"/>
<reference evidence="2" key="1">
    <citation type="submission" date="2014-12" db="EMBL/GenBank/DDBJ databases">
        <title>Genome sequence of Clostridium beijerinckii strain 59B.</title>
        <authorList>
            <person name="Little G.T."/>
            <person name="Minton N.P."/>
        </authorList>
    </citation>
    <scope>NUCLEOTIDE SEQUENCE [LARGE SCALE GENOMIC DNA]</scope>
    <source>
        <strain evidence="2">59B</strain>
    </source>
</reference>
<gene>
    <name evidence="1" type="ORF">LF65_00804</name>
</gene>
<protein>
    <submittedName>
        <fullName evidence="1">LacI family transcriptional regulator</fullName>
    </submittedName>
</protein>
<accession>A0A0B5QGR8</accession>
<dbReference type="InterPro" id="IPR046335">
    <property type="entry name" value="LacI/GalR-like_sensor"/>
</dbReference>
<dbReference type="SUPFAM" id="SSF47413">
    <property type="entry name" value="lambda repressor-like DNA-binding domains"/>
    <property type="match status" value="1"/>
</dbReference>
<name>A0A0B5QGR8_CLOBE</name>
<organism evidence="1 2">
    <name type="scientific">Clostridium beijerinckii</name>
    <name type="common">Clostridium MP</name>
    <dbReference type="NCBI Taxonomy" id="1520"/>
    <lineage>
        <taxon>Bacteria</taxon>
        <taxon>Bacillati</taxon>
        <taxon>Bacillota</taxon>
        <taxon>Clostridia</taxon>
        <taxon>Eubacteriales</taxon>
        <taxon>Clostridiaceae</taxon>
        <taxon>Clostridium</taxon>
    </lineage>
</organism>
<dbReference type="PROSITE" id="PS50932">
    <property type="entry name" value="HTH_LACI_2"/>
    <property type="match status" value="1"/>
</dbReference>
<dbReference type="GO" id="GO:0000976">
    <property type="term" value="F:transcription cis-regulatory region binding"/>
    <property type="evidence" value="ECO:0007669"/>
    <property type="project" value="TreeGrafter"/>
</dbReference>
<dbReference type="RefSeq" id="WP_017209464.1">
    <property type="nucleotide sequence ID" value="NZ_CP010086.2"/>
</dbReference>
<dbReference type="CDD" id="cd01392">
    <property type="entry name" value="HTH_LacI"/>
    <property type="match status" value="1"/>
</dbReference>
<dbReference type="Pfam" id="PF00356">
    <property type="entry name" value="LacI"/>
    <property type="match status" value="1"/>
</dbReference>
<dbReference type="PRINTS" id="PR00036">
    <property type="entry name" value="HTHLACI"/>
</dbReference>
<dbReference type="Proteomes" id="UP000031866">
    <property type="component" value="Chromosome"/>
</dbReference>
<sequence>MNSNIKRPTIKDVAKKSNVSVATVSRIINNLDGYSEETRKKVIEAMDELGYQRNAIARNLKVKETRTIGVLRPKISTTYYVEILNGIEDFAQRNNYSVIICNGGDKWERMSEYLQVLSERQVDGLIVCSIPPDDTLCKRIIDSHIPTVLVSGLSYKYSLPYVKVDDYQAAYSATSYLIENGHKEIAIISGPTEDPIAGVPRLNGFLQALRDNNISIKKNLIKEKGFGFIDGVEGMNELLKTGEKFTAVFAASDDCAVGALSVAHKNGLKVPDDLSIVGYDNTNIAEMSYPPLTTVAQPLYDMGKKSVEMLIKRISYNEKVESIIMPFEIIERETVKKIKDI</sequence>
<evidence type="ECO:0000313" key="2">
    <source>
        <dbReference type="Proteomes" id="UP000031866"/>
    </source>
</evidence>
<dbReference type="PANTHER" id="PTHR30146">
    <property type="entry name" value="LACI-RELATED TRANSCRIPTIONAL REPRESSOR"/>
    <property type="match status" value="1"/>
</dbReference>
<dbReference type="SMART" id="SM00354">
    <property type="entry name" value="HTH_LACI"/>
    <property type="match status" value="1"/>
</dbReference>
<dbReference type="SUPFAM" id="SSF53822">
    <property type="entry name" value="Periplasmic binding protein-like I"/>
    <property type="match status" value="1"/>
</dbReference>
<dbReference type="GO" id="GO:0003700">
    <property type="term" value="F:DNA-binding transcription factor activity"/>
    <property type="evidence" value="ECO:0007669"/>
    <property type="project" value="TreeGrafter"/>
</dbReference>
<proteinExistence type="predicted"/>
<dbReference type="PROSITE" id="PS00356">
    <property type="entry name" value="HTH_LACI_1"/>
    <property type="match status" value="1"/>
</dbReference>
<dbReference type="STRING" id="1520.LF65_00804"/>
<dbReference type="InterPro" id="IPR028082">
    <property type="entry name" value="Peripla_BP_I"/>
</dbReference>
<dbReference type="Gene3D" id="1.10.260.40">
    <property type="entry name" value="lambda repressor-like DNA-binding domains"/>
    <property type="match status" value="1"/>
</dbReference>
<dbReference type="Pfam" id="PF13377">
    <property type="entry name" value="Peripla_BP_3"/>
    <property type="match status" value="1"/>
</dbReference>
<dbReference type="KEGG" id="cbei:LF65_00804"/>
<dbReference type="CDD" id="cd19975">
    <property type="entry name" value="PBP1_CcpA-like"/>
    <property type="match status" value="1"/>
</dbReference>
<dbReference type="InterPro" id="IPR000843">
    <property type="entry name" value="HTH_LacI"/>
</dbReference>
<dbReference type="InterPro" id="IPR010982">
    <property type="entry name" value="Lambda_DNA-bd_dom_sf"/>
</dbReference>